<dbReference type="Gene3D" id="2.60.40.3440">
    <property type="match status" value="12"/>
</dbReference>
<accession>A0A941BKH2</accession>
<dbReference type="EMBL" id="JAGQDE010000004">
    <property type="protein sequence ID" value="MBQ0958589.1"/>
    <property type="molecule type" value="Genomic_DNA"/>
</dbReference>
<feature type="non-terminal residue" evidence="2">
    <location>
        <position position="3229"/>
    </location>
</feature>
<dbReference type="RefSeq" id="WP_210801110.1">
    <property type="nucleotide sequence ID" value="NZ_JAGQDE010000004.1"/>
</dbReference>
<comment type="caution">
    <text evidence="2">The sequence shown here is derived from an EMBL/GenBank/DDBJ whole genome shotgun (WGS) entry which is preliminary data.</text>
</comment>
<evidence type="ECO:0000313" key="3">
    <source>
        <dbReference type="Proteomes" id="UP000678374"/>
    </source>
</evidence>
<dbReference type="InterPro" id="IPR040853">
    <property type="entry name" value="RapA2_cadherin-like"/>
</dbReference>
<proteinExistence type="predicted"/>
<dbReference type="InterPro" id="IPR041690">
    <property type="entry name" value="Cadherin_5"/>
</dbReference>
<dbReference type="NCBIfam" id="TIGR01965">
    <property type="entry name" value="VCBS_repeat"/>
    <property type="match status" value="5"/>
</dbReference>
<dbReference type="GO" id="GO:0005509">
    <property type="term" value="F:calcium ion binding"/>
    <property type="evidence" value="ECO:0007669"/>
    <property type="project" value="InterPro"/>
</dbReference>
<name>A0A941BKH2_9BURK</name>
<dbReference type="Gene3D" id="2.60.40.2810">
    <property type="match status" value="3"/>
</dbReference>
<sequence length="3229" mass="328029">MPHNAKPAAHPTPAFKLTQVSFGAPAAAKLGRDAATQAAIEKGYVANRKLAGKVIAVWGDALLRTEDGTVRPLKAGDVIKKGDVVLTSQKGIIQIEGARGGSEAERVIGKIEDGKDDTAPAAIDATPLGEGLRVERISESVNPASLSVGSIQGGTIVRQDEEQLPEDAAAEAVPDVVSVSEDGSVSFDPRGNDSGAGGSALTITTVAGQPISVGTPVQIPQGTITLNPDGTLTFTPRPNFNGSVDIPYTVVDDQGNTASSTISIDVIPVNDLPVPGTVIDPNGDVVPDVDGGFDPTTGHYEASTPEDTPVSGTIKGTDVDGDELTFLLDDPPAHGTVTVNEDGTWTYTPDPDYNGDDSFTVIVDDGNGGTAIAVVDIIVDPVNDNPTAVDDSFPVTEDTPVSGNVLTNDSDTDGDPIVVKEFSVDTDGDGTPEVFQPGETATIPGVGTLIINEDGSFTFTPVKDFDGTIPPITYTIDDGQGGTDTASLILGPDIIDVNDNPDAVDDLFPVTEDTPVSGNVLTNDTDVDGDPLVVKSFAVDTNGDGTPEVFQPGQTATIPGIGTLIINADGSFTFTPAQDYVGEIPPVTYTIDDGNGGTDTASLILGPQITPVNDAPDARDDIVPVTEDTPVSGNVLTNDTDVDGDPLVVKSFAVDTNGDGTPEVFEPGQTATIPGIGTLIINADGSFTFTPAKDYDGVIPPVTYTIDDGNGGTDTASLILGPDIIDVNDAPVATDNTYPVLEDIPVSGNVLTDGTPDSDVDGDPLTVSGFTVDTNGDGVPETFAAGETAVIRNAAGDAIGSLLINADGSFTFTPALNYNGPVPQVSYSISDGKGGTDSANVLFGPVAPVDDSPRAVNDTATTPEDTAIVIDVLANDRDPDSGDALTITHVNGQAITEGQSVAVTNGSVMLQGGKLLFTPAKDYTGPVDFSYTVSDGNTPVSAQVHVDVTPVNDAPVAADDALTVPPNGVGVIDVLANDTDPDNPPSDLTITQINGQDVVPGDSIDLVDPVSGAVVGTVTLTPEGTLEFRPAQDYNGPVPPITYTVADPSGLTDEGTVVFTIGDNRGPTAADDTGSTDEDTPLVVDAAHGVIKGAGTDTDPDNDTLLVKEFSFGGSTVTAGQSVAGAWGTLTLNADGSYTFTPSAAADALGQGDSAQDVFSYVVVDAAGNTATATLTITINGVNDGPTAGDVSGNTPFDTPIVLDPLAGSTDPEGDPLTITEINGQPITVGVPVTLTDGLGNPIGTVTLGADGTLTFDPVEGFKGPVDFDYTVSDGQGGTDTGHATITVGPNAPPVAQDDNVVMDEDTTVTFDPRSNDPDIEGDALTITQINGVNVAPGDKITIAQGVITVNADGTLSFTPNKDFNGGPIDVNYTVSDQFGGSDTAVIHITVNPLNDNPVATDDVATVLEDIPASGNVLTDGTPDSDVDGDTLSVTGFTIDTNGDGIPESFAAGASATIAGIGTLTINADGSYTFAPARDYNGPVPVATYTISDGQGGSDSATLTLTVEPRSDTPSAVNDTALTAEDTPVVIRVLDNDSDADGDTLTITQINGQAITVGASVAVANGTVTLNADGTLTFTPAADYVGPVDFTYTVSDGQTPVQASVHVDVTSRNDAPVAVDDVASTEEDAPITLNLLGNDDDIDGDALHITQIDGVDILPGQTVNVTNGTVTLNADGTVTFTPAADYNGPVSFTYTVADPFGATDTASVTINVSPMPDAPVAAPDTGSTDEDTSLVVTAADGVILGAGRDTDVDGDTLSVSAVAFGGTSGTVGQALAGLWGTLTLNADGSYTYVPNAAAQGLDDNESQFDVFTYTVTDPSGLTSVSTLTITVTGRNDAPVAVDDSASTPFDTTITLNVLANDKDVDGEPLSITQINGQPVSVGSPVTLTDGSGTTIGTVTLNADGTLSFDPVRGFTGPVSFEYTLSDGTASDIGKVTINVGTLGAPDALNDSYVTDEDQSLTSFNPLANDTTPEGDPLTIIAINGQAIVPGGSVTLPQGTVSMNADGTLNFVPNPDFNGPVDFSYTVSDPFGGTDTASVHIDVNPLNDPPVANDDTATVEPNQTVNIDVLRNDTDVDGDTLTITEINGQPVTVGVPVDLTDGTGKVVGTVVLNADGTLAFTPAPGQTDPVTLTYTVQDPSGTTDTANVTINIGPNLPPVAVDDVGTTDEDTTLAVNAANGVILGAGTDSDPNNDSLSVSGIAFGAVVGTVGQPLVGDWGTLTLLADGSYTYVPNAAAQGLDDNESQADVFTYTIIDPAGNTATATLTLTVTGKNDGPVAVDDAASTPFDTPVDLNLVANDTDPDGEPLSITQINGQAVRPGDVITLSQGTLTINADGTVTFDPVRGFTGLVSFDYTVSDGDASDTGRVSITVGGIEPPTAGDDVFTVNEDQPLNAFDPLANDSSPEGDPLHITQINGVDIVPGGSITLPQGTITMNPDGTLNFVPNADFNGPVTFTYTVADPFGGTAQAQVTINVVPVNDAPDAVNDAGSVAEDQSLILNLLGNDTDKDGDTLRITQIAGVDILPGQTVAVTNGTVTLNADGTITFTPAANYNGPISFAYTIADPSGATDTATVNITVTPRPDAPQAVADTGTTSEDTVLDVSAADGVILGVGRDTDPDGDSLSVSAVSFGGTNGTVGQPLAGAWGTLVLRSDGSYTFTPNAAAQALDDNESRADVFTYTVTDPSGRTAVTTLTITVTGQNDAPVAVDDSASTPFDQPVVINLLANDSDVDGEPLTITQIDGQDIVVGGSVQLFDATGAAIGTVTLNANGTVTFDPVPGFDGPVDFSYTVSDGTATDTGNVHVTVGTNAPPVAQDDVVVGSEDAKVTFDPRSNDGDPENDTLRITQINGQDIVPGGSITLPEGTLIMNADGTLSFTPNSNFNGPVSFDYTVSDEFGGSSTATVNIDVRPDNDAPDAVNDENDQVFEDQPATGNVLINDTDVDGDVLTVTGFSVDTDGDGVAEDFQPGQSATIAGVGTLVINADGSYTFTPVKDYAGPVPLVSYSITDGNGGTDSATLSLGPVRPVDDSPRAVNDSAVTNEDTSVVIRVLDNDRDPDAGDTLTITHINGQAISVGGSVAVTNGTVTLNADGTLTFNPTANYHGPVEFSYTVTDGKTPVNAQVHVDVLPVNDAPQASDDALTVAPNGSGSIDVLGNDSDIDGDTLSVTEFQVDADGDGVPETFAAGSVVALTNAAGDPIGTVELRADGTLIFTPAQDYNGPVPELTYTVTDP</sequence>
<protein>
    <submittedName>
        <fullName evidence="2">Tandem-95 repeat protein</fullName>
    </submittedName>
</protein>
<dbReference type="GO" id="GO:0016020">
    <property type="term" value="C:membrane"/>
    <property type="evidence" value="ECO:0007669"/>
    <property type="project" value="InterPro"/>
</dbReference>
<dbReference type="InterPro" id="IPR002126">
    <property type="entry name" value="Cadherin-like_dom"/>
</dbReference>
<dbReference type="PANTHER" id="PTHR34720:SF9">
    <property type="entry name" value="BLR4714 PROTEIN"/>
    <property type="match status" value="1"/>
</dbReference>
<dbReference type="PROSITE" id="PS50268">
    <property type="entry name" value="CADHERIN_2"/>
    <property type="match status" value="1"/>
</dbReference>
<organism evidence="2 3">
    <name type="scientific">Ideonella aquatica</name>
    <dbReference type="NCBI Taxonomy" id="2824119"/>
    <lineage>
        <taxon>Bacteria</taxon>
        <taxon>Pseudomonadati</taxon>
        <taxon>Pseudomonadota</taxon>
        <taxon>Betaproteobacteria</taxon>
        <taxon>Burkholderiales</taxon>
        <taxon>Sphaerotilaceae</taxon>
        <taxon>Ideonella</taxon>
    </lineage>
</organism>
<keyword evidence="3" id="KW-1185">Reference proteome</keyword>
<dbReference type="GO" id="GO:0007156">
    <property type="term" value="P:homophilic cell adhesion via plasma membrane adhesion molecules"/>
    <property type="evidence" value="ECO:0007669"/>
    <property type="project" value="InterPro"/>
</dbReference>
<feature type="domain" description="Cadherin" evidence="1">
    <location>
        <begin position="296"/>
        <end position="396"/>
    </location>
</feature>
<gene>
    <name evidence="2" type="ORF">KAK06_06415</name>
</gene>
<dbReference type="Pfam" id="PF17803">
    <property type="entry name" value="Cadherin_4"/>
    <property type="match status" value="3"/>
</dbReference>
<evidence type="ECO:0000313" key="2">
    <source>
        <dbReference type="EMBL" id="MBQ0958589.1"/>
    </source>
</evidence>
<dbReference type="Pfam" id="PF17963">
    <property type="entry name" value="Big_9"/>
    <property type="match status" value="21"/>
</dbReference>
<evidence type="ECO:0000259" key="1">
    <source>
        <dbReference type="PROSITE" id="PS50268"/>
    </source>
</evidence>
<reference evidence="2" key="1">
    <citation type="submission" date="2021-04" db="EMBL/GenBank/DDBJ databases">
        <title>The genome sequence of Ideonella sp. 4Y11.</title>
        <authorList>
            <person name="Liu Y."/>
        </authorList>
    </citation>
    <scope>NUCLEOTIDE SEQUENCE</scope>
    <source>
        <strain evidence="2">4Y11</strain>
    </source>
</reference>
<dbReference type="Proteomes" id="UP000678374">
    <property type="component" value="Unassembled WGS sequence"/>
</dbReference>
<dbReference type="Pfam" id="PF17892">
    <property type="entry name" value="Cadherin_5"/>
    <property type="match status" value="2"/>
</dbReference>
<dbReference type="NCBIfam" id="NF012211">
    <property type="entry name" value="tand_rpt_95"/>
    <property type="match status" value="24"/>
</dbReference>
<dbReference type="PANTHER" id="PTHR34720">
    <property type="entry name" value="MICROCYSTIN DEPENDENT PROTEIN"/>
    <property type="match status" value="1"/>
</dbReference>
<dbReference type="InterPro" id="IPR010221">
    <property type="entry name" value="VCBS_dom"/>
</dbReference>
<dbReference type="Gene3D" id="2.60.40.1200">
    <property type="match status" value="7"/>
</dbReference>